<evidence type="ECO:0000313" key="9">
    <source>
        <dbReference type="Proteomes" id="UP000261284"/>
    </source>
</evidence>
<dbReference type="GO" id="GO:0005975">
    <property type="term" value="P:carbohydrate metabolic process"/>
    <property type="evidence" value="ECO:0007669"/>
    <property type="project" value="InterPro"/>
</dbReference>
<dbReference type="InterPro" id="IPR051913">
    <property type="entry name" value="GH2_Domain-Containing"/>
</dbReference>
<evidence type="ECO:0000313" key="8">
    <source>
        <dbReference type="EMBL" id="RFM28227.1"/>
    </source>
</evidence>
<keyword evidence="3" id="KW-0326">Glycosidase</keyword>
<organism evidence="8 9">
    <name type="scientific">Deminuibacter soli</name>
    <dbReference type="NCBI Taxonomy" id="2291815"/>
    <lineage>
        <taxon>Bacteria</taxon>
        <taxon>Pseudomonadati</taxon>
        <taxon>Bacteroidota</taxon>
        <taxon>Chitinophagia</taxon>
        <taxon>Chitinophagales</taxon>
        <taxon>Chitinophagaceae</taxon>
        <taxon>Deminuibacter</taxon>
    </lineage>
</organism>
<comment type="similarity">
    <text evidence="1">Belongs to the glycosyl hydrolase 2 family.</text>
</comment>
<dbReference type="InterPro" id="IPR013783">
    <property type="entry name" value="Ig-like_fold"/>
</dbReference>
<dbReference type="InterPro" id="IPR008979">
    <property type="entry name" value="Galactose-bd-like_sf"/>
</dbReference>
<dbReference type="RefSeq" id="WP_116847473.1">
    <property type="nucleotide sequence ID" value="NZ_QTJU01000003.1"/>
</dbReference>
<dbReference type="SUPFAM" id="SSF48452">
    <property type="entry name" value="TPR-like"/>
    <property type="match status" value="1"/>
</dbReference>
<gene>
    <name evidence="8" type="ORF">DXN05_11965</name>
</gene>
<dbReference type="Gene3D" id="3.20.20.80">
    <property type="entry name" value="Glycosidases"/>
    <property type="match status" value="1"/>
</dbReference>
<protein>
    <submittedName>
        <fullName evidence="8">Glycoside hydrolase family 2</fullName>
    </submittedName>
</protein>
<dbReference type="PANTHER" id="PTHR42732">
    <property type="entry name" value="BETA-GALACTOSIDASE"/>
    <property type="match status" value="1"/>
</dbReference>
<sequence length="881" mass="99785">MNKIKAACFFAFTYLGISSYAHAQKWMMKETPIQTRWASKVSPDNVLPEYPRPQMVRKQWTSLNGIWQYAITKQEQMPSPDSFNAKILVPFPLESALSGVKRALLPSEILWYKRIVKKPALKGDERLLLHFGAVDWDAKVYINGVLAGSHQGGYQEFSFDVTPLLTDGDNIIVVKVKDPSDRGINPHGKQVLSPGGIMYTASSGIWQTVWMEIVNQNHLEQLSIIPDIDNKIVRLKVTPTLSSDAADYTVEATVPGTGTVTGKAKEVLKLPVSNMRLWSPEDPYLYKFQVKLLYKGKPVDEVSSYFGMRKCEVKKDEAGTERIFLNNKPVYNLGVLDQGFWPDGLYTAPTDEALQFDIKAIKSMGFNTIRKHIKIEPARWYYYADKLGMLVWQDMINPGNETPEARAEFEKENAENVAQLRNYPSIITWVVFNEGWGAYDQARITQAFKELDPTRIINGHTGENYFRASPQKNEEKWKNSDLTDIHAYPDPNMPPILPGKAAVLGEFGGIGVSIEDHLWNELNGWGYINITPGELLKRYAGMTDSLKVLRDKGLAASIYTEPFDVETEQNGLITYDREIIKIPVDKLREIHSALIPMHTVKEKLLVSNATDAGSKSDYDKRLAQFTAGNSDSVFLRKLLLLAYGRKDTAVVIKVGDAYIAGRKNNYVKENFALYKKVLVKPEGQVFRFFVDNHISIDSVWGKYTAADVAVPVIYNTSVKPRIKAGVDDWDKLEAEMVAKYGPMGGENVRYMRMSVYLGKKQWDAFGKAYLGYFEKYGDWFRGQFLNLRLNDLAWAVFQHVGEVAVINEALNWMHKVLKTDPDSPVFLDTYANLLYKKGDKQEAINVEETALSKETANAPKSDLVVELKNTLDKMKKNENTW</sequence>
<evidence type="ECO:0000259" key="6">
    <source>
        <dbReference type="Pfam" id="PF02836"/>
    </source>
</evidence>
<feature type="chain" id="PRO_5017757023" evidence="4">
    <location>
        <begin position="24"/>
        <end position="881"/>
    </location>
</feature>
<name>A0A3E1NJW7_9BACT</name>
<keyword evidence="4" id="KW-0732">Signal</keyword>
<dbReference type="SUPFAM" id="SSF51445">
    <property type="entry name" value="(Trans)glycosidases"/>
    <property type="match status" value="1"/>
</dbReference>
<dbReference type="Gene3D" id="1.25.40.10">
    <property type="entry name" value="Tetratricopeptide repeat domain"/>
    <property type="match status" value="1"/>
</dbReference>
<dbReference type="Pfam" id="PF02837">
    <property type="entry name" value="Glyco_hydro_2_N"/>
    <property type="match status" value="1"/>
</dbReference>
<dbReference type="SUPFAM" id="SSF49303">
    <property type="entry name" value="beta-Galactosidase/glucuronidase domain"/>
    <property type="match status" value="1"/>
</dbReference>
<dbReference type="Pfam" id="PF00703">
    <property type="entry name" value="Glyco_hydro_2"/>
    <property type="match status" value="1"/>
</dbReference>
<dbReference type="Gene3D" id="2.60.40.10">
    <property type="entry name" value="Immunoglobulins"/>
    <property type="match status" value="1"/>
</dbReference>
<feature type="domain" description="Glycoside hydrolase family 2 immunoglobulin-like beta-sandwich" evidence="5">
    <location>
        <begin position="218"/>
        <end position="309"/>
    </location>
</feature>
<proteinExistence type="inferred from homology"/>
<dbReference type="Proteomes" id="UP000261284">
    <property type="component" value="Unassembled WGS sequence"/>
</dbReference>
<feature type="domain" description="Glycoside hydrolase family 2 catalytic" evidence="6">
    <location>
        <begin position="321"/>
        <end position="458"/>
    </location>
</feature>
<dbReference type="EMBL" id="QTJU01000003">
    <property type="protein sequence ID" value="RFM28227.1"/>
    <property type="molecule type" value="Genomic_DNA"/>
</dbReference>
<dbReference type="PANTHER" id="PTHR42732:SF2">
    <property type="entry name" value="BETA-MANNOSIDASE"/>
    <property type="match status" value="1"/>
</dbReference>
<evidence type="ECO:0000256" key="3">
    <source>
        <dbReference type="ARBA" id="ARBA00023295"/>
    </source>
</evidence>
<dbReference type="Pfam" id="PF02836">
    <property type="entry name" value="Glyco_hydro_2_C"/>
    <property type="match status" value="1"/>
</dbReference>
<comment type="caution">
    <text evidence="8">The sequence shown here is derived from an EMBL/GenBank/DDBJ whole genome shotgun (WGS) entry which is preliminary data.</text>
</comment>
<dbReference type="InterPro" id="IPR006102">
    <property type="entry name" value="Ig-like_GH2"/>
</dbReference>
<keyword evidence="2 8" id="KW-0378">Hydrolase</keyword>
<dbReference type="OrthoDB" id="9801077at2"/>
<reference evidence="8 9" key="1">
    <citation type="submission" date="2018-08" db="EMBL/GenBank/DDBJ databases">
        <title>Chitinophagaceae sp. K23C18032701, a novel bacterium isolated from forest soil.</title>
        <authorList>
            <person name="Wang C."/>
        </authorList>
    </citation>
    <scope>NUCLEOTIDE SEQUENCE [LARGE SCALE GENOMIC DNA]</scope>
    <source>
        <strain evidence="8 9">K23C18032701</strain>
    </source>
</reference>
<feature type="signal peptide" evidence="4">
    <location>
        <begin position="1"/>
        <end position="23"/>
    </location>
</feature>
<evidence type="ECO:0000256" key="4">
    <source>
        <dbReference type="SAM" id="SignalP"/>
    </source>
</evidence>
<dbReference type="InterPro" id="IPR006103">
    <property type="entry name" value="Glyco_hydro_2_cat"/>
</dbReference>
<dbReference type="InterPro" id="IPR017853">
    <property type="entry name" value="GH"/>
</dbReference>
<dbReference type="InterPro" id="IPR036156">
    <property type="entry name" value="Beta-gal/glucu_dom_sf"/>
</dbReference>
<dbReference type="SUPFAM" id="SSF49785">
    <property type="entry name" value="Galactose-binding domain-like"/>
    <property type="match status" value="1"/>
</dbReference>
<dbReference type="AlphaFoldDB" id="A0A3E1NJW7"/>
<evidence type="ECO:0000259" key="7">
    <source>
        <dbReference type="Pfam" id="PF02837"/>
    </source>
</evidence>
<feature type="domain" description="Glycosyl hydrolases family 2 sugar binding" evidence="7">
    <location>
        <begin position="110"/>
        <end position="179"/>
    </location>
</feature>
<dbReference type="Gene3D" id="2.60.120.260">
    <property type="entry name" value="Galactose-binding domain-like"/>
    <property type="match status" value="1"/>
</dbReference>
<dbReference type="GO" id="GO:0004553">
    <property type="term" value="F:hydrolase activity, hydrolyzing O-glycosyl compounds"/>
    <property type="evidence" value="ECO:0007669"/>
    <property type="project" value="InterPro"/>
</dbReference>
<dbReference type="InterPro" id="IPR006104">
    <property type="entry name" value="Glyco_hydro_2_N"/>
</dbReference>
<evidence type="ECO:0000259" key="5">
    <source>
        <dbReference type="Pfam" id="PF00703"/>
    </source>
</evidence>
<evidence type="ECO:0000256" key="2">
    <source>
        <dbReference type="ARBA" id="ARBA00022801"/>
    </source>
</evidence>
<evidence type="ECO:0000256" key="1">
    <source>
        <dbReference type="ARBA" id="ARBA00007401"/>
    </source>
</evidence>
<keyword evidence="9" id="KW-1185">Reference proteome</keyword>
<accession>A0A3E1NJW7</accession>
<dbReference type="InterPro" id="IPR011990">
    <property type="entry name" value="TPR-like_helical_dom_sf"/>
</dbReference>